<accession>A0A0J8RKY0</accession>
<name>A0A0J8RKY0_COCIT</name>
<dbReference type="EMBL" id="DS016988">
    <property type="protein sequence ID" value="KMU85477.1"/>
    <property type="molecule type" value="Genomic_DNA"/>
</dbReference>
<sequence length="70" mass="7781">MHVNPSASERLRIKAESTSRDLYDKEAPHDEVGRATNPGPDPYHEGVMGMFEGRGHVLQKYAIVLPPPNI</sequence>
<organism evidence="2 3">
    <name type="scientific">Coccidioides immitis H538.4</name>
    <dbReference type="NCBI Taxonomy" id="396776"/>
    <lineage>
        <taxon>Eukaryota</taxon>
        <taxon>Fungi</taxon>
        <taxon>Dikarya</taxon>
        <taxon>Ascomycota</taxon>
        <taxon>Pezizomycotina</taxon>
        <taxon>Eurotiomycetes</taxon>
        <taxon>Eurotiomycetidae</taxon>
        <taxon>Onygenales</taxon>
        <taxon>Onygenaceae</taxon>
        <taxon>Coccidioides</taxon>
    </lineage>
</organism>
<dbReference type="Proteomes" id="UP000054563">
    <property type="component" value="Unassembled WGS sequence"/>
</dbReference>
<evidence type="ECO:0000256" key="1">
    <source>
        <dbReference type="SAM" id="MobiDB-lite"/>
    </source>
</evidence>
<evidence type="ECO:0000313" key="3">
    <source>
        <dbReference type="Proteomes" id="UP000054563"/>
    </source>
</evidence>
<feature type="compositionally biased region" description="Basic and acidic residues" evidence="1">
    <location>
        <begin position="9"/>
        <end position="33"/>
    </location>
</feature>
<gene>
    <name evidence="2" type="ORF">CIHG_03259</name>
</gene>
<dbReference type="VEuPathDB" id="FungiDB:CIHG_03259"/>
<protein>
    <submittedName>
        <fullName evidence="2">Uncharacterized protein</fullName>
    </submittedName>
</protein>
<evidence type="ECO:0000313" key="2">
    <source>
        <dbReference type="EMBL" id="KMU85477.1"/>
    </source>
</evidence>
<reference evidence="3" key="1">
    <citation type="journal article" date="2010" name="Genome Res.">
        <title>Population genomic sequencing of Coccidioides fungi reveals recent hybridization and transposon control.</title>
        <authorList>
            <person name="Neafsey D.E."/>
            <person name="Barker B.M."/>
            <person name="Sharpton T.J."/>
            <person name="Stajich J.E."/>
            <person name="Park D.J."/>
            <person name="Whiston E."/>
            <person name="Hung C.-Y."/>
            <person name="McMahan C."/>
            <person name="White J."/>
            <person name="Sykes S."/>
            <person name="Heiman D."/>
            <person name="Young S."/>
            <person name="Zeng Q."/>
            <person name="Abouelleil A."/>
            <person name="Aftuck L."/>
            <person name="Bessette D."/>
            <person name="Brown A."/>
            <person name="FitzGerald M."/>
            <person name="Lui A."/>
            <person name="Macdonald J.P."/>
            <person name="Priest M."/>
            <person name="Orbach M.J."/>
            <person name="Galgiani J.N."/>
            <person name="Kirkland T.N."/>
            <person name="Cole G.T."/>
            <person name="Birren B.W."/>
            <person name="Henn M.R."/>
            <person name="Taylor J.W."/>
            <person name="Rounsley S.D."/>
        </authorList>
    </citation>
    <scope>NUCLEOTIDE SEQUENCE [LARGE SCALE GENOMIC DNA]</scope>
    <source>
        <strain evidence="3">H538.4</strain>
    </source>
</reference>
<dbReference type="AlphaFoldDB" id="A0A0J8RKY0"/>
<proteinExistence type="predicted"/>
<feature type="region of interest" description="Disordered" evidence="1">
    <location>
        <begin position="1"/>
        <end position="48"/>
    </location>
</feature>